<evidence type="ECO:0000256" key="3">
    <source>
        <dbReference type="ARBA" id="ARBA00022630"/>
    </source>
</evidence>
<dbReference type="Pfam" id="PF01565">
    <property type="entry name" value="FAD_binding_4"/>
    <property type="match status" value="1"/>
</dbReference>
<evidence type="ECO:0000256" key="1">
    <source>
        <dbReference type="ARBA" id="ARBA00001974"/>
    </source>
</evidence>
<dbReference type="InterPro" id="IPR050416">
    <property type="entry name" value="FAD-linked_Oxidoreductase"/>
</dbReference>
<evidence type="ECO:0000256" key="6">
    <source>
        <dbReference type="SAM" id="MobiDB-lite"/>
    </source>
</evidence>
<dbReference type="PANTHER" id="PTHR42973:SF39">
    <property type="entry name" value="FAD-BINDING PCMH-TYPE DOMAIN-CONTAINING PROTEIN"/>
    <property type="match status" value="1"/>
</dbReference>
<keyword evidence="3" id="KW-0285">Flavoprotein</keyword>
<comment type="cofactor">
    <cofactor evidence="1">
        <name>FAD</name>
        <dbReference type="ChEBI" id="CHEBI:57692"/>
    </cofactor>
</comment>
<dbReference type="PROSITE" id="PS00862">
    <property type="entry name" value="OX2_COVAL_FAD"/>
    <property type="match status" value="1"/>
</dbReference>
<evidence type="ECO:0000256" key="5">
    <source>
        <dbReference type="ARBA" id="ARBA00023002"/>
    </source>
</evidence>
<comment type="similarity">
    <text evidence="2">Belongs to the oxygen-dependent FAD-linked oxidoreductase family.</text>
</comment>
<dbReference type="InterPro" id="IPR006093">
    <property type="entry name" value="Oxy_OxRdtase_FAD_BS"/>
</dbReference>
<dbReference type="Proteomes" id="UP001501578">
    <property type="component" value="Unassembled WGS sequence"/>
</dbReference>
<dbReference type="SUPFAM" id="SSF56176">
    <property type="entry name" value="FAD-binding/transporter-associated domain-like"/>
    <property type="match status" value="1"/>
</dbReference>
<evidence type="ECO:0000256" key="4">
    <source>
        <dbReference type="ARBA" id="ARBA00022827"/>
    </source>
</evidence>
<dbReference type="Gene3D" id="3.30.465.10">
    <property type="match status" value="1"/>
</dbReference>
<dbReference type="Gene3D" id="3.40.462.20">
    <property type="match status" value="1"/>
</dbReference>
<feature type="domain" description="FAD-binding PCMH-type" evidence="7">
    <location>
        <begin position="57"/>
        <end position="227"/>
    </location>
</feature>
<keyword evidence="4" id="KW-0274">FAD</keyword>
<feature type="compositionally biased region" description="Basic residues" evidence="6">
    <location>
        <begin position="1"/>
        <end position="10"/>
    </location>
</feature>
<keyword evidence="9" id="KW-1185">Reference proteome</keyword>
<proteinExistence type="inferred from homology"/>
<dbReference type="PROSITE" id="PS51387">
    <property type="entry name" value="FAD_PCMH"/>
    <property type="match status" value="1"/>
</dbReference>
<evidence type="ECO:0000256" key="2">
    <source>
        <dbReference type="ARBA" id="ARBA00005466"/>
    </source>
</evidence>
<dbReference type="InterPro" id="IPR036318">
    <property type="entry name" value="FAD-bd_PCMH-like_sf"/>
</dbReference>
<dbReference type="Pfam" id="PF08031">
    <property type="entry name" value="BBE"/>
    <property type="match status" value="1"/>
</dbReference>
<gene>
    <name evidence="8" type="ORF">GCM10009560_42420</name>
</gene>
<evidence type="ECO:0000313" key="9">
    <source>
        <dbReference type="Proteomes" id="UP001501578"/>
    </source>
</evidence>
<dbReference type="PANTHER" id="PTHR42973">
    <property type="entry name" value="BINDING OXIDOREDUCTASE, PUTATIVE (AFU_ORTHOLOGUE AFUA_1G17690)-RELATED"/>
    <property type="match status" value="1"/>
</dbReference>
<accession>A0ABN1PXV3</accession>
<keyword evidence="5" id="KW-0560">Oxidoreductase</keyword>
<protein>
    <submittedName>
        <fullName evidence="8">FAD-dependent oxidoreductase</fullName>
    </submittedName>
</protein>
<evidence type="ECO:0000313" key="8">
    <source>
        <dbReference type="EMBL" id="GAA0934822.1"/>
    </source>
</evidence>
<organism evidence="8 9">
    <name type="scientific">Nonomuraea longicatena</name>
    <dbReference type="NCBI Taxonomy" id="83682"/>
    <lineage>
        <taxon>Bacteria</taxon>
        <taxon>Bacillati</taxon>
        <taxon>Actinomycetota</taxon>
        <taxon>Actinomycetes</taxon>
        <taxon>Streptosporangiales</taxon>
        <taxon>Streptosporangiaceae</taxon>
        <taxon>Nonomuraea</taxon>
    </lineage>
</organism>
<dbReference type="InterPro" id="IPR006094">
    <property type="entry name" value="Oxid_FAD_bind_N"/>
</dbReference>
<name>A0ABN1PXV3_9ACTN</name>
<evidence type="ECO:0000259" key="7">
    <source>
        <dbReference type="PROSITE" id="PS51387"/>
    </source>
</evidence>
<reference evidence="8 9" key="1">
    <citation type="journal article" date="2019" name="Int. J. Syst. Evol. Microbiol.">
        <title>The Global Catalogue of Microorganisms (GCM) 10K type strain sequencing project: providing services to taxonomists for standard genome sequencing and annotation.</title>
        <authorList>
            <consortium name="The Broad Institute Genomics Platform"/>
            <consortium name="The Broad Institute Genome Sequencing Center for Infectious Disease"/>
            <person name="Wu L."/>
            <person name="Ma J."/>
        </authorList>
    </citation>
    <scope>NUCLEOTIDE SEQUENCE [LARGE SCALE GENOMIC DNA]</scope>
    <source>
        <strain evidence="8 9">JCM 11136</strain>
    </source>
</reference>
<feature type="region of interest" description="Disordered" evidence="6">
    <location>
        <begin position="1"/>
        <end position="21"/>
    </location>
</feature>
<dbReference type="InterPro" id="IPR016169">
    <property type="entry name" value="FAD-bd_PCMH_sub2"/>
</dbReference>
<dbReference type="EMBL" id="BAAAHQ010000022">
    <property type="protein sequence ID" value="GAA0934822.1"/>
    <property type="molecule type" value="Genomic_DNA"/>
</dbReference>
<dbReference type="InterPro" id="IPR012951">
    <property type="entry name" value="BBE"/>
</dbReference>
<comment type="caution">
    <text evidence="8">The sequence shown here is derived from an EMBL/GenBank/DDBJ whole genome shotgun (WGS) entry which is preliminary data.</text>
</comment>
<dbReference type="Gene3D" id="3.30.43.10">
    <property type="entry name" value="Uridine Diphospho-n-acetylenolpyruvylglucosamine Reductase, domain 2"/>
    <property type="match status" value="1"/>
</dbReference>
<sequence length="469" mass="48148">MDRNFNHRGHIMTEQSEAGGQATEGAARALRALIPAERVLTRGPGYTAAVSLWNAAVGHRPVVVVRCADVADVQAGVRVAREFGLPLSVRGGGHDWAGRALRDGGLTLDLSGMREVGIDPDRRHAVVGGGATAGDVLAAAEPFGLVAATGTIGSVGIVGLTLGGGYGPLAGRAGLAVDNLIGAQVVLADGSVVEADAEREPDLFWALRGGGGNFGVVVSARIRLHAVPSVVTGLVLYPWTQAERVFDGLREVLPAAPDELTVQSAVGAGPDGEPAVMILPTWSGAAGAGDGPLRALSRLGTPSAVRLDTGPLAPAIAARDAMFPSGRHVAMGTRSVRELRPEVVAALVQYGAALPSPLSALSLHHFHGAAARIPVSGTAFASRDPHLMIELIAVRPDAADGEAHRRWVESASEALAPHALPGGYPNLLGPDDTTQIAHAYGPNAARLLKIKTTVDPDAVFSAIPLPTED</sequence>
<dbReference type="InterPro" id="IPR016166">
    <property type="entry name" value="FAD-bd_PCMH"/>
</dbReference>
<dbReference type="InterPro" id="IPR016167">
    <property type="entry name" value="FAD-bd_PCMH_sub1"/>
</dbReference>